<gene>
    <name evidence="2" type="ORF">g.13378</name>
</gene>
<reference evidence="2" key="1">
    <citation type="submission" date="2015-11" db="EMBL/GenBank/DDBJ databases">
        <title>De novo transcriptome assembly of four potential Pierce s Disease insect vectors from Arizona vineyards.</title>
        <authorList>
            <person name="Tassone E.E."/>
        </authorList>
    </citation>
    <scope>NUCLEOTIDE SEQUENCE</scope>
</reference>
<sequence>MFTFFSVLYLLEINYLVSADSDSCMKVQTVDAGLYKAYCDGPFFQSLLPDTEENRLLDNVCFTFFPAPDDPNTFHGYEARVYCDGSSSVMSFVGTQISTGIQRLATPFLTATDHSIGYPGCDNYLVYRCSNFGDPFDPFVFAASFTCQPIGLSCLRKVEELLKDRGLPEQEFYVLPMKLPNRCVTQQLCIQPPNPFYNHLPGVLQI</sequence>
<organism evidence="2">
    <name type="scientific">Cuerna arida</name>
    <dbReference type="NCBI Taxonomy" id="1464854"/>
    <lineage>
        <taxon>Eukaryota</taxon>
        <taxon>Metazoa</taxon>
        <taxon>Ecdysozoa</taxon>
        <taxon>Arthropoda</taxon>
        <taxon>Hexapoda</taxon>
        <taxon>Insecta</taxon>
        <taxon>Pterygota</taxon>
        <taxon>Neoptera</taxon>
        <taxon>Paraneoptera</taxon>
        <taxon>Hemiptera</taxon>
        <taxon>Auchenorrhyncha</taxon>
        <taxon>Membracoidea</taxon>
        <taxon>Cicadellidae</taxon>
        <taxon>Cicadellinae</taxon>
        <taxon>Proconiini</taxon>
        <taxon>Cuerna</taxon>
    </lineage>
</organism>
<evidence type="ECO:0000256" key="1">
    <source>
        <dbReference type="SAM" id="SignalP"/>
    </source>
</evidence>
<accession>A0A1B6F464</accession>
<evidence type="ECO:0000313" key="2">
    <source>
        <dbReference type="EMBL" id="JAS44967.1"/>
    </source>
</evidence>
<protein>
    <submittedName>
        <fullName evidence="2">Uncharacterized protein</fullName>
    </submittedName>
</protein>
<name>A0A1B6F464_9HEMI</name>
<keyword evidence="1" id="KW-0732">Signal</keyword>
<dbReference type="AlphaFoldDB" id="A0A1B6F464"/>
<feature type="chain" id="PRO_5008582681" evidence="1">
    <location>
        <begin position="20"/>
        <end position="206"/>
    </location>
</feature>
<dbReference type="EMBL" id="GECZ01024802">
    <property type="protein sequence ID" value="JAS44967.1"/>
    <property type="molecule type" value="Transcribed_RNA"/>
</dbReference>
<proteinExistence type="predicted"/>
<feature type="signal peptide" evidence="1">
    <location>
        <begin position="1"/>
        <end position="19"/>
    </location>
</feature>